<keyword evidence="2" id="KW-0663">Pyridoxal phosphate</keyword>
<organism evidence="4 5">
    <name type="scientific">Candidatus Enterocloster excrementipullorum</name>
    <dbReference type="NCBI Taxonomy" id="2838559"/>
    <lineage>
        <taxon>Bacteria</taxon>
        <taxon>Bacillati</taxon>
        <taxon>Bacillota</taxon>
        <taxon>Clostridia</taxon>
        <taxon>Lachnospirales</taxon>
        <taxon>Lachnospiraceae</taxon>
        <taxon>Enterocloster</taxon>
    </lineage>
</organism>
<feature type="domain" description="Tryptophan synthase beta chain-like PALP" evidence="3">
    <location>
        <begin position="12"/>
        <end position="184"/>
    </location>
</feature>
<evidence type="ECO:0000256" key="1">
    <source>
        <dbReference type="ARBA" id="ARBA00001933"/>
    </source>
</evidence>
<evidence type="ECO:0000313" key="5">
    <source>
        <dbReference type="Proteomes" id="UP000823910"/>
    </source>
</evidence>
<dbReference type="InterPro" id="IPR001926">
    <property type="entry name" value="TrpB-like_PALP"/>
</dbReference>
<reference evidence="4" key="2">
    <citation type="submission" date="2021-04" db="EMBL/GenBank/DDBJ databases">
        <authorList>
            <person name="Gilroy R."/>
        </authorList>
    </citation>
    <scope>NUCLEOTIDE SEQUENCE</scope>
    <source>
        <strain evidence="4">CHK180-15479</strain>
    </source>
</reference>
<comment type="caution">
    <text evidence="4">The sequence shown here is derived from an EMBL/GenBank/DDBJ whole genome shotgun (WGS) entry which is preliminary data.</text>
</comment>
<proteinExistence type="predicted"/>
<accession>A0A9D2N067</accession>
<evidence type="ECO:0000256" key="2">
    <source>
        <dbReference type="ARBA" id="ARBA00022898"/>
    </source>
</evidence>
<dbReference type="SUPFAM" id="SSF53686">
    <property type="entry name" value="Tryptophan synthase beta subunit-like PLP-dependent enzymes"/>
    <property type="match status" value="1"/>
</dbReference>
<dbReference type="InterPro" id="IPR036052">
    <property type="entry name" value="TrpB-like_PALP_sf"/>
</dbReference>
<comment type="cofactor">
    <cofactor evidence="1">
        <name>pyridoxal 5'-phosphate</name>
        <dbReference type="ChEBI" id="CHEBI:597326"/>
    </cofactor>
</comment>
<dbReference type="GO" id="GO:1901605">
    <property type="term" value="P:alpha-amino acid metabolic process"/>
    <property type="evidence" value="ECO:0007669"/>
    <property type="project" value="UniProtKB-ARBA"/>
</dbReference>
<sequence>MASAAQQYPEEYAGHNWHPMFLEGTKSIAYELWEQNGFRAPENIICAAGNGSAALGIYYGFQDLLKNKQVEFLPRLFVVQAKNCNPIYREFVGDMSDDSFLPTIAEGIALRSPNKGRDVVNAVKTTAGRVLCAEEEEIASAVKELAGLGFYVEPTSAAAYAGLLKLLQDGVLNETSDVIMMVSGNGLKASTEIAGLLGI</sequence>
<protein>
    <submittedName>
        <fullName evidence="4">Pyridoxal-phosphate dependent enzyme</fullName>
    </submittedName>
</protein>
<dbReference type="Gene3D" id="3.40.50.1100">
    <property type="match status" value="2"/>
</dbReference>
<evidence type="ECO:0000259" key="3">
    <source>
        <dbReference type="Pfam" id="PF00291"/>
    </source>
</evidence>
<dbReference type="Pfam" id="PF00291">
    <property type="entry name" value="PALP"/>
    <property type="match status" value="1"/>
</dbReference>
<dbReference type="Proteomes" id="UP000823910">
    <property type="component" value="Unassembled WGS sequence"/>
</dbReference>
<evidence type="ECO:0000313" key="4">
    <source>
        <dbReference type="EMBL" id="HJC06558.1"/>
    </source>
</evidence>
<name>A0A9D2N067_9FIRM</name>
<dbReference type="EMBL" id="DWWT01000053">
    <property type="protein sequence ID" value="HJC06558.1"/>
    <property type="molecule type" value="Genomic_DNA"/>
</dbReference>
<reference evidence="4" key="1">
    <citation type="journal article" date="2021" name="PeerJ">
        <title>Extensive microbial diversity within the chicken gut microbiome revealed by metagenomics and culture.</title>
        <authorList>
            <person name="Gilroy R."/>
            <person name="Ravi A."/>
            <person name="Getino M."/>
            <person name="Pursley I."/>
            <person name="Horton D.L."/>
            <person name="Alikhan N.F."/>
            <person name="Baker D."/>
            <person name="Gharbi K."/>
            <person name="Hall N."/>
            <person name="Watson M."/>
            <person name="Adriaenssens E.M."/>
            <person name="Foster-Nyarko E."/>
            <person name="Jarju S."/>
            <person name="Secka A."/>
            <person name="Antonio M."/>
            <person name="Oren A."/>
            <person name="Chaudhuri R.R."/>
            <person name="La Ragione R."/>
            <person name="Hildebrand F."/>
            <person name="Pallen M.J."/>
        </authorList>
    </citation>
    <scope>NUCLEOTIDE SEQUENCE</scope>
    <source>
        <strain evidence="4">CHK180-15479</strain>
    </source>
</reference>
<dbReference type="AlphaFoldDB" id="A0A9D2N067"/>
<gene>
    <name evidence="4" type="ORF">H9704_10470</name>
</gene>